<dbReference type="GO" id="GO:0005615">
    <property type="term" value="C:extracellular space"/>
    <property type="evidence" value="ECO:0007669"/>
    <property type="project" value="TreeGrafter"/>
</dbReference>
<dbReference type="InterPro" id="IPR027231">
    <property type="entry name" value="Semaphorin"/>
</dbReference>
<dbReference type="GO" id="GO:0001755">
    <property type="term" value="P:neural crest cell migration"/>
    <property type="evidence" value="ECO:0007669"/>
    <property type="project" value="TreeGrafter"/>
</dbReference>
<dbReference type="InterPro" id="IPR001627">
    <property type="entry name" value="Semap_dom"/>
</dbReference>
<dbReference type="SMART" id="SM00409">
    <property type="entry name" value="IG"/>
    <property type="match status" value="1"/>
</dbReference>
<dbReference type="EMBL" id="VEVO01000010">
    <property type="protein sequence ID" value="KAF0036796.1"/>
    <property type="molecule type" value="Genomic_DNA"/>
</dbReference>
<dbReference type="SUPFAM" id="SSF48726">
    <property type="entry name" value="Immunoglobulin"/>
    <property type="match status" value="1"/>
</dbReference>
<dbReference type="SMART" id="SM00423">
    <property type="entry name" value="PSI"/>
    <property type="match status" value="1"/>
</dbReference>
<dbReference type="Proteomes" id="UP000438429">
    <property type="component" value="Unassembled WGS sequence"/>
</dbReference>
<comment type="caution">
    <text evidence="8">The sequence shown here is derived from an EMBL/GenBank/DDBJ whole genome shotgun (WGS) entry which is preliminary data.</text>
</comment>
<keyword evidence="3" id="KW-0325">Glycoprotein</keyword>
<dbReference type="InterPro" id="IPR013783">
    <property type="entry name" value="Ig-like_fold"/>
</dbReference>
<organism evidence="8 9">
    <name type="scientific">Scophthalmus maximus</name>
    <name type="common">Turbot</name>
    <name type="synonym">Psetta maxima</name>
    <dbReference type="NCBI Taxonomy" id="52904"/>
    <lineage>
        <taxon>Eukaryota</taxon>
        <taxon>Metazoa</taxon>
        <taxon>Chordata</taxon>
        <taxon>Craniata</taxon>
        <taxon>Vertebrata</taxon>
        <taxon>Euteleostomi</taxon>
        <taxon>Actinopterygii</taxon>
        <taxon>Neopterygii</taxon>
        <taxon>Teleostei</taxon>
        <taxon>Neoteleostei</taxon>
        <taxon>Acanthomorphata</taxon>
        <taxon>Carangaria</taxon>
        <taxon>Pleuronectiformes</taxon>
        <taxon>Pleuronectoidei</taxon>
        <taxon>Scophthalmidae</taxon>
        <taxon>Scophthalmus</taxon>
    </lineage>
</organism>
<evidence type="ECO:0008006" key="10">
    <source>
        <dbReference type="Google" id="ProtNLM"/>
    </source>
</evidence>
<dbReference type="PANTHER" id="PTHR11036:SF21">
    <property type="entry name" value="SEMA DOMAIN, IMMUNOGLOBULIN DOMAIN (IG), SHORT BASIC DOMAIN, SECRETED, (SEMAPHORIN) 3H ISOFORM 2 PRECURSOR"/>
    <property type="match status" value="1"/>
</dbReference>
<dbReference type="SUPFAM" id="SSF101912">
    <property type="entry name" value="Sema domain"/>
    <property type="match status" value="1"/>
</dbReference>
<dbReference type="InterPro" id="IPR016201">
    <property type="entry name" value="PSI"/>
</dbReference>
<evidence type="ECO:0000256" key="4">
    <source>
        <dbReference type="PROSITE-ProRule" id="PRU00352"/>
    </source>
</evidence>
<dbReference type="PANTHER" id="PTHR11036">
    <property type="entry name" value="SEMAPHORIN"/>
    <property type="match status" value="1"/>
</dbReference>
<feature type="compositionally biased region" description="Polar residues" evidence="5">
    <location>
        <begin position="815"/>
        <end position="831"/>
    </location>
</feature>
<dbReference type="InterPro" id="IPR003599">
    <property type="entry name" value="Ig_sub"/>
</dbReference>
<name>A0A6A4SNQ9_SCOMX</name>
<feature type="domain" description="Sema" evidence="7">
    <location>
        <begin position="1"/>
        <end position="467"/>
    </location>
</feature>
<dbReference type="SMART" id="SM00630">
    <property type="entry name" value="Sema"/>
    <property type="match status" value="1"/>
</dbReference>
<dbReference type="AlphaFoldDB" id="A0A6A4SNQ9"/>
<dbReference type="PROSITE" id="PS50835">
    <property type="entry name" value="IG_LIKE"/>
    <property type="match status" value="1"/>
</dbReference>
<evidence type="ECO:0000259" key="6">
    <source>
        <dbReference type="PROSITE" id="PS50835"/>
    </source>
</evidence>
<dbReference type="FunFam" id="3.30.1680.10:FF:000008">
    <property type="entry name" value="semaphorin-3B isoform X1"/>
    <property type="match status" value="1"/>
</dbReference>
<dbReference type="Gene3D" id="3.30.1680.10">
    <property type="entry name" value="ligand-binding face of the semaphorins, domain 2"/>
    <property type="match status" value="1"/>
</dbReference>
<dbReference type="GO" id="GO:0008045">
    <property type="term" value="P:motor neuron axon guidance"/>
    <property type="evidence" value="ECO:0007669"/>
    <property type="project" value="TreeGrafter"/>
</dbReference>
<evidence type="ECO:0000256" key="3">
    <source>
        <dbReference type="ARBA" id="ARBA00023180"/>
    </source>
</evidence>
<proteinExistence type="inferred from homology"/>
<feature type="compositionally biased region" description="Acidic residues" evidence="5">
    <location>
        <begin position="885"/>
        <end position="904"/>
    </location>
</feature>
<dbReference type="FunFam" id="2.130.10.10:FF:001712">
    <property type="entry name" value="Sema domain, immunoglobulin domain (Ig), short basic domain, secreted, (semaphorin) 3H"/>
    <property type="match status" value="1"/>
</dbReference>
<feature type="region of interest" description="Disordered" evidence="5">
    <location>
        <begin position="812"/>
        <end position="842"/>
    </location>
</feature>
<dbReference type="Gene3D" id="2.60.40.10">
    <property type="entry name" value="Immunoglobulins"/>
    <property type="match status" value="1"/>
</dbReference>
<reference evidence="8 9" key="1">
    <citation type="submission" date="2019-06" db="EMBL/GenBank/DDBJ databases">
        <title>Draft genomes of female and male turbot (Scophthalmus maximus).</title>
        <authorList>
            <person name="Xu H."/>
            <person name="Xu X.-W."/>
            <person name="Shao C."/>
            <person name="Chen S."/>
        </authorList>
    </citation>
    <scope>NUCLEOTIDE SEQUENCE [LARGE SCALE GENOMIC DNA]</scope>
    <source>
        <strain evidence="8">Ysfricsl-2016a</strain>
        <tissue evidence="8">Blood</tissue>
    </source>
</reference>
<dbReference type="GO" id="GO:0030424">
    <property type="term" value="C:axon"/>
    <property type="evidence" value="ECO:0007669"/>
    <property type="project" value="TreeGrafter"/>
</dbReference>
<dbReference type="InterPro" id="IPR036352">
    <property type="entry name" value="Semap_dom_sf"/>
</dbReference>
<dbReference type="GO" id="GO:0030215">
    <property type="term" value="F:semaphorin receptor binding"/>
    <property type="evidence" value="ECO:0007669"/>
    <property type="project" value="InterPro"/>
</dbReference>
<dbReference type="InterPro" id="IPR015943">
    <property type="entry name" value="WD40/YVTN_repeat-like_dom_sf"/>
</dbReference>
<feature type="region of interest" description="Disordered" evidence="5">
    <location>
        <begin position="766"/>
        <end position="787"/>
    </location>
</feature>
<sequence>MLPLVAGDLHSLLPDENGRRLYVAMKDNLLSTSLDDITQNPRKLYWPASPDRVQECLLAGKDPELECANFLRVLQPFNQTHLYVCGTGAFNPRCALVATSIFQRSEHQTLSYSQTECGKGKCPYDPFQKTASAVVDGELYAGITSDFMSRDSAFFRSLGSRRVLRTEQYDSTWLQNAQFVRVAPLSETDNPEDDKVYVFFTERAQEAEGAAGKVLYSRVARVCKNDIGGQRSLVNKWSTFQKARMVCSVPGPDGLQTHFDQLQDIFILQGKDKKNPLIYGLFTTSSDILNGSAVCVYRMEDVVRAFKGNFLHKEGPQYKWAEFTGQVPYPRPGTCPSSTYGSYSSTREYPDDVIFFSRTHPLLQENVLPLGERPLLVRVGVHYKFSKLLVDRVEAVDGTYDVLFIGTDSGLVLKAIHLPREHGQSQEVTLEQLQVFQHKSPVTAMTLSKKKQWLFVGSREGVSQLALYQCELYGQACAECCLARDPYCTWDGHACSPYMPTVRRRNARHLGEDEDPLTQCVRQGAMLQVEAEQRVMVVAEGNSTYLECLPRSRHAAVTWYKQAGENSPELNQVVTGDQLVVIERGVLIRRAELSHGGVYHCQVVTGDQLVVIERGVLIRRAELSHGGVYHCQTTVDLMTVCSLNRRLASPRRQTARVKRRRFLPCNQCRTVKRERCKHCVLKALAANVSRTVLTPFYNINRCQPHSRRPLTSVKAVTGVVCAGGGMSLSPAIGTEVPEMANGVVIPVVSENGPHVSLSVKCGGSRATCPGEASEDGSPGHTDNHVYDGEGRLDTAMAINERISSLSLHTPWVTEPSLSTDTCTGDSESGSISRDIPGAANAVEPPGAALLWDSAQTKDSSQHEGPVSPDRQQTEAETLDGGTDSREEDEDEETEKQEEEEEDEKNENKWRTPYAGGRTKMNVS</sequence>
<dbReference type="PROSITE" id="PS51004">
    <property type="entry name" value="SEMA"/>
    <property type="match status" value="1"/>
</dbReference>
<gene>
    <name evidence="8" type="ORF">F2P81_012108</name>
</gene>
<accession>A0A6A4SNQ9</accession>
<comment type="similarity">
    <text evidence="1">Belongs to the semaphorin family.</text>
</comment>
<dbReference type="InterPro" id="IPR007110">
    <property type="entry name" value="Ig-like_dom"/>
</dbReference>
<keyword evidence="2" id="KW-1015">Disulfide bond</keyword>
<dbReference type="GO" id="GO:0045499">
    <property type="term" value="F:chemorepellent activity"/>
    <property type="evidence" value="ECO:0007669"/>
    <property type="project" value="TreeGrafter"/>
</dbReference>
<dbReference type="GO" id="GO:0071526">
    <property type="term" value="P:semaphorin-plexin signaling pathway"/>
    <property type="evidence" value="ECO:0007669"/>
    <property type="project" value="TreeGrafter"/>
</dbReference>
<evidence type="ECO:0000256" key="2">
    <source>
        <dbReference type="ARBA" id="ARBA00023157"/>
    </source>
</evidence>
<dbReference type="GO" id="GO:0030335">
    <property type="term" value="P:positive regulation of cell migration"/>
    <property type="evidence" value="ECO:0007669"/>
    <property type="project" value="TreeGrafter"/>
</dbReference>
<feature type="region of interest" description="Disordered" evidence="5">
    <location>
        <begin position="854"/>
        <end position="923"/>
    </location>
</feature>
<protein>
    <recommendedName>
        <fullName evidence="10">Semaphorin-3ab-like</fullName>
    </recommendedName>
</protein>
<dbReference type="GO" id="GO:0038191">
    <property type="term" value="F:neuropilin binding"/>
    <property type="evidence" value="ECO:0007669"/>
    <property type="project" value="TreeGrafter"/>
</dbReference>
<dbReference type="Gene3D" id="2.130.10.10">
    <property type="entry name" value="YVTN repeat-like/Quinoprotein amine dehydrogenase"/>
    <property type="match status" value="1"/>
</dbReference>
<dbReference type="GO" id="GO:0098978">
    <property type="term" value="C:glutamatergic synapse"/>
    <property type="evidence" value="ECO:0007669"/>
    <property type="project" value="TreeGrafter"/>
</dbReference>
<dbReference type="Pfam" id="PF01403">
    <property type="entry name" value="Sema"/>
    <property type="match status" value="1"/>
</dbReference>
<evidence type="ECO:0000259" key="7">
    <source>
        <dbReference type="PROSITE" id="PS51004"/>
    </source>
</evidence>
<feature type="domain" description="Ig-like" evidence="6">
    <location>
        <begin position="516"/>
        <end position="624"/>
    </location>
</feature>
<dbReference type="SUPFAM" id="SSF103575">
    <property type="entry name" value="Plexin repeat"/>
    <property type="match status" value="1"/>
</dbReference>
<evidence type="ECO:0000256" key="1">
    <source>
        <dbReference type="ARBA" id="ARBA00009492"/>
    </source>
</evidence>
<evidence type="ECO:0000313" key="9">
    <source>
        <dbReference type="Proteomes" id="UP000438429"/>
    </source>
</evidence>
<comment type="caution">
    <text evidence="4">Lacks conserved residue(s) required for the propagation of feature annotation.</text>
</comment>
<dbReference type="GO" id="GO:0005886">
    <property type="term" value="C:plasma membrane"/>
    <property type="evidence" value="ECO:0007669"/>
    <property type="project" value="TreeGrafter"/>
</dbReference>
<evidence type="ECO:0000313" key="8">
    <source>
        <dbReference type="EMBL" id="KAF0036796.1"/>
    </source>
</evidence>
<evidence type="ECO:0000256" key="5">
    <source>
        <dbReference type="SAM" id="MobiDB-lite"/>
    </source>
</evidence>
<dbReference type="InterPro" id="IPR036179">
    <property type="entry name" value="Ig-like_dom_sf"/>
</dbReference>